<reference key="1">
    <citation type="submission" date="2010-08" db="EMBL/GenBank/DDBJ databases">
        <authorList>
            <person name="Zeigler D.R."/>
        </authorList>
    </citation>
    <scope>NUCLEOTIDE SEQUENCE</scope>
    <source>
        <strain>W23</strain>
    </source>
</reference>
<sequence>MWSQETTKNTWIVTTKTAGVNVGGEFHCLLLQSERFKYDAAGEEDEDG</sequence>
<evidence type="ECO:0000313" key="1">
    <source>
        <dbReference type="EMBL" id="ADM39241.1"/>
    </source>
</evidence>
<protein>
    <submittedName>
        <fullName evidence="1">Uncharacterized protein</fullName>
    </submittedName>
</protein>
<proteinExistence type="predicted"/>
<dbReference type="HOGENOM" id="CLU_216222_0_0_9"/>
<organism evidence="1 2">
    <name type="scientific">Bacillus spizizenii (strain ATCC 23059 / NRRL B-14472 / W23)</name>
    <name type="common">Bacillus subtilis subsp. spizizenii</name>
    <dbReference type="NCBI Taxonomy" id="655816"/>
    <lineage>
        <taxon>Bacteria</taxon>
        <taxon>Bacillati</taxon>
        <taxon>Bacillota</taxon>
        <taxon>Bacilli</taxon>
        <taxon>Bacillales</taxon>
        <taxon>Bacillaceae</taxon>
        <taxon>Bacillus</taxon>
    </lineage>
</organism>
<reference evidence="1 2" key="2">
    <citation type="journal article" date="2011" name="Microbiology">
        <title>The genome sequence of Bacillus subtilis subsp. spizizenii W23: insights into speciation within the B. subtilis complex and into the history of B. subtilis genetics.</title>
        <authorList>
            <person name="Zeigler D.R."/>
        </authorList>
    </citation>
    <scope>NUCLEOTIDE SEQUENCE [LARGE SCALE GENOMIC DNA]</scope>
    <source>
        <strain evidence="2">ATCC 23059 / NRRL B-14472 / W23</strain>
    </source>
</reference>
<dbReference type="EMBL" id="CP002183">
    <property type="protein sequence ID" value="ADM39241.1"/>
    <property type="molecule type" value="Genomic_DNA"/>
</dbReference>
<dbReference type="AlphaFoldDB" id="E0U1D3"/>
<accession>E0U1D3</accession>
<name>E0U1D3_BACSH</name>
<evidence type="ECO:0000313" key="2">
    <source>
        <dbReference type="Proteomes" id="UP000002233"/>
    </source>
</evidence>
<gene>
    <name evidence="1" type="ordered locus">BSUW23_16030</name>
</gene>
<dbReference type="Proteomes" id="UP000002233">
    <property type="component" value="Chromosome"/>
</dbReference>
<dbReference type="KEGG" id="bss:BSUW23_16030"/>